<gene>
    <name evidence="1" type="ORF">MAMA39_06450</name>
</gene>
<dbReference type="EMBL" id="HG937516">
    <property type="protein sequence ID" value="CDN40762.1"/>
    <property type="molecule type" value="Genomic_DNA"/>
</dbReference>
<protein>
    <submittedName>
        <fullName evidence="1">Uncharacterized protein</fullName>
    </submittedName>
</protein>
<reference evidence="1 2" key="1">
    <citation type="journal article" date="2015" name="Clin. Infect. Dis.">
        <title>Genomic Investigations unmask Mycoplasma amphoriforme, a new respiratory pathogen.</title>
        <authorList>
            <person name="Gillespie S.H."/>
            <person name="Ling C.L."/>
            <person name="Oravcova K."/>
            <person name="Pinheiro M."/>
            <person name="Wells L."/>
            <person name="Bryant J.M."/>
            <person name="McHugh T.D."/>
            <person name="Bebear C."/>
            <person name="Webster D."/>
            <person name="Harris S.R."/>
            <person name="Seth-Smith H.M."/>
            <person name="Thomson N.R."/>
        </authorList>
    </citation>
    <scope>NUCLEOTIDE SEQUENCE [LARGE SCALE GENOMIC DNA]</scope>
    <source>
        <strain evidence="1 2">A39</strain>
    </source>
</reference>
<proteinExistence type="predicted"/>
<keyword evidence="2" id="KW-1185">Reference proteome</keyword>
<organism evidence="1 2">
    <name type="scientific">Mycoplasma amphoriforme A39</name>
    <dbReference type="NCBI Taxonomy" id="572419"/>
    <lineage>
        <taxon>Bacteria</taxon>
        <taxon>Bacillati</taxon>
        <taxon>Mycoplasmatota</taxon>
        <taxon>Mollicutes</taxon>
        <taxon>Mycoplasmataceae</taxon>
        <taxon>Mycoplasma</taxon>
    </lineage>
</organism>
<dbReference type="KEGG" id="mamp:MAMA39_06450"/>
<dbReference type="Proteomes" id="UP000261764">
    <property type="component" value="Chromosome I"/>
</dbReference>
<evidence type="ECO:0000313" key="2">
    <source>
        <dbReference type="Proteomes" id="UP000261764"/>
    </source>
</evidence>
<name>A0A292IJM7_9MOLU</name>
<sequence>MLNPTLHVFLICFDKDDQKKFKKLFNENQYKNISFLPEFSNEKNNRNEALKGNFTYLLSLLDAHDE</sequence>
<dbReference type="RefSeq" id="WP_343251390.1">
    <property type="nucleotide sequence ID" value="NZ_HG937516.1"/>
</dbReference>
<evidence type="ECO:0000313" key="1">
    <source>
        <dbReference type="EMBL" id="CDN40762.1"/>
    </source>
</evidence>
<dbReference type="AlphaFoldDB" id="A0A292IJM7"/>
<accession>A0A292IJM7</accession>